<dbReference type="HOGENOM" id="CLU_005482_2_0_1"/>
<evidence type="ECO:0000256" key="8">
    <source>
        <dbReference type="ARBA" id="ARBA00023326"/>
    </source>
</evidence>
<dbReference type="InterPro" id="IPR040720">
    <property type="entry name" value="GH81_C"/>
</dbReference>
<dbReference type="AlphaFoldDB" id="A0A086T9W8"/>
<sequence>MRPSMLSSCLLLLVVGTRGVLSSAIRPAEDELAKRDDADETYLASHDPEDIIPTTETVKVTTRTVSTGVAQVLPTLTDVEPHTAGALVSTLTSSSKPPLLTDPIPEPTSLLRPLKSITAEEKREAAEPTARAEDALAERAVADIFAVPVATNAPPAAFPRRSDHPVPRKGIIKSGPMQTNKFYSNFFLGDQDEPTFTMPYSIFWSKGKGPAASWGLAISHTEVRQRVYGPVEYNNAASYYLNPLGIQSMILSAKELGKNTVLQVTEPTAFSARILLKKDASSSSPTITIPIVQGMPYVSGYFRGGTPIIQSGVYFKSMTKVTTNPKANVIKYNFVLMDGRSWRVYAYKHKGDHLDLKVINNGLAQATKPFYGIVQVAKDPKTSGSGQLLDDGAGVYPTGVKLTGSVSGSTGTYSFTFTRGGHSKGNLYMYALPHHVASFNAATKSKVKTMKLQTTAKGTAVLVAGNVWTMTETGLPTGMGFAPWDSAKGGSRKALSAAAKRSIAPIALNEVSQNMIAQTDIDSMYFSGKALVKFGQILYIINDLLGDKPLAQAGLVGLKAAFGKFAANQQRHELYYETAWGGVVSSATYTTGDEFIDFGGTMYNDHHFHYGYHILAAAYIAYFDKTWAAQNKDYVNMLVRDIANPSTKDTYFPVSRHFDWYHGHSWAHGLYSSLDGKNQESSSEDIMAMYAIKMWGTMIGDTSMVARANLQLAVMARSLRTNYLYTSDNSVMPAKFIGNKVAGIVFENKMHHTTWFSPDIEAIQGIHMIPVHAPTVFSRSKTFIKQEWDAYFSKGRIDQIDNAWKGVIYANYAVIEPEKAWDFFNSSDFQASWIDGGASRTWYMAYAAGKSDSI</sequence>
<dbReference type="InterPro" id="IPR005200">
    <property type="entry name" value="Endo-beta-glucanase"/>
</dbReference>
<evidence type="ECO:0000256" key="6">
    <source>
        <dbReference type="ARBA" id="ARBA00023295"/>
    </source>
</evidence>
<evidence type="ECO:0000256" key="9">
    <source>
        <dbReference type="SAM" id="SignalP"/>
    </source>
</evidence>
<dbReference type="STRING" id="857340.A0A086T9W8"/>
<name>A0A086T9W8_HAPC1</name>
<dbReference type="GO" id="GO:0071555">
    <property type="term" value="P:cell wall organization"/>
    <property type="evidence" value="ECO:0007669"/>
    <property type="project" value="UniProtKB-KW"/>
</dbReference>
<evidence type="ECO:0000259" key="11">
    <source>
        <dbReference type="Pfam" id="PF17652"/>
    </source>
</evidence>
<dbReference type="PANTHER" id="PTHR31983:SF0">
    <property type="entry name" value="GLUCAN ENDO-1,3-BETA-D-GLUCOSIDASE 2"/>
    <property type="match status" value="1"/>
</dbReference>
<dbReference type="GO" id="GO:0000272">
    <property type="term" value="P:polysaccharide catabolic process"/>
    <property type="evidence" value="ECO:0007669"/>
    <property type="project" value="UniProtKB-KW"/>
</dbReference>
<comment type="catalytic activity">
    <reaction evidence="1">
        <text>Hydrolysis of (1-&gt;3)-beta-D-glucosidic linkages in (1-&gt;3)-beta-D-glucans.</text>
        <dbReference type="EC" id="3.2.1.39"/>
    </reaction>
</comment>
<protein>
    <recommendedName>
        <fullName evidence="3">glucan endo-1,3-beta-D-glucosidase</fullName>
        <ecNumber evidence="3">3.2.1.39</ecNumber>
    </recommendedName>
</protein>
<keyword evidence="7" id="KW-0961">Cell wall biogenesis/degradation</keyword>
<evidence type="ECO:0000313" key="12">
    <source>
        <dbReference type="EMBL" id="KFH46150.1"/>
    </source>
</evidence>
<dbReference type="FunFam" id="2.70.98.30:FF:000006">
    <property type="entry name" value="Endo-1,3-beta-glucanase Engl1"/>
    <property type="match status" value="1"/>
</dbReference>
<dbReference type="InterPro" id="IPR040451">
    <property type="entry name" value="GH81_N"/>
</dbReference>
<keyword evidence="6" id="KW-0326">Glycosidase</keyword>
<dbReference type="Gene3D" id="1.20.5.420">
    <property type="entry name" value="Immunoglobulin FC, subunit C"/>
    <property type="match status" value="1"/>
</dbReference>
<dbReference type="GO" id="GO:0042973">
    <property type="term" value="F:glucan endo-1,3-beta-D-glucosidase activity"/>
    <property type="evidence" value="ECO:0007669"/>
    <property type="project" value="UniProtKB-EC"/>
</dbReference>
<dbReference type="Gene3D" id="1.10.287.1170">
    <property type="entry name" value="glycoside hydrolase family 81 endo-[beta] glucanase"/>
    <property type="match status" value="1"/>
</dbReference>
<evidence type="ECO:0000256" key="4">
    <source>
        <dbReference type="ARBA" id="ARBA00022801"/>
    </source>
</evidence>
<comment type="similarity">
    <text evidence="2">Belongs to the glycosyl hydrolase 81 family.</text>
</comment>
<dbReference type="OrthoDB" id="4473401at2759"/>
<accession>A0A086T9W8</accession>
<dbReference type="Gene3D" id="2.70.98.30">
    <property type="entry name" value="Golgi alpha-mannosidase II, domain 4"/>
    <property type="match status" value="1"/>
</dbReference>
<dbReference type="PROSITE" id="PS52008">
    <property type="entry name" value="GH81"/>
    <property type="match status" value="1"/>
</dbReference>
<keyword evidence="8" id="KW-0624">Polysaccharide degradation</keyword>
<evidence type="ECO:0000256" key="2">
    <source>
        <dbReference type="ARBA" id="ARBA00010730"/>
    </source>
</evidence>
<reference evidence="13" key="1">
    <citation type="journal article" date="2014" name="Genome Announc.">
        <title>Genome sequence and annotation of Acremonium chrysogenum, producer of the beta-lactam antibiotic cephalosporin C.</title>
        <authorList>
            <person name="Terfehr D."/>
            <person name="Dahlmann T.A."/>
            <person name="Specht T."/>
            <person name="Zadra I."/>
            <person name="Kuernsteiner H."/>
            <person name="Kueck U."/>
        </authorList>
    </citation>
    <scope>NUCLEOTIDE SEQUENCE [LARGE SCALE GENOMIC DNA]</scope>
    <source>
        <strain evidence="13">ATCC 11550 / CBS 779.69 / DSM 880 / IAM 14645 / JCM 23072 / IMI 49137</strain>
    </source>
</reference>
<dbReference type="GO" id="GO:0052861">
    <property type="term" value="F:endo-1,3(4)-beta-glucanase activity"/>
    <property type="evidence" value="ECO:0007669"/>
    <property type="project" value="InterPro"/>
</dbReference>
<evidence type="ECO:0000256" key="7">
    <source>
        <dbReference type="ARBA" id="ARBA00023316"/>
    </source>
</evidence>
<keyword evidence="5" id="KW-0119">Carbohydrate metabolism</keyword>
<dbReference type="EC" id="3.2.1.39" evidence="3"/>
<dbReference type="Proteomes" id="UP000029964">
    <property type="component" value="Unassembled WGS sequence"/>
</dbReference>
<evidence type="ECO:0000259" key="10">
    <source>
        <dbReference type="Pfam" id="PF03639"/>
    </source>
</evidence>
<feature type="domain" description="Glycosyl hydrolase family 81 C-terminal" evidence="11">
    <location>
        <begin position="495"/>
        <end position="844"/>
    </location>
</feature>
<proteinExistence type="inferred from homology"/>
<evidence type="ECO:0000313" key="13">
    <source>
        <dbReference type="Proteomes" id="UP000029964"/>
    </source>
</evidence>
<feature type="chain" id="PRO_5001815535" description="glucan endo-1,3-beta-D-glucosidase" evidence="9">
    <location>
        <begin position="20"/>
        <end position="854"/>
    </location>
</feature>
<feature type="signal peptide" evidence="9">
    <location>
        <begin position="1"/>
        <end position="19"/>
    </location>
</feature>
<evidence type="ECO:0000256" key="3">
    <source>
        <dbReference type="ARBA" id="ARBA00012780"/>
    </source>
</evidence>
<keyword evidence="4" id="KW-0378">Hydrolase</keyword>
<keyword evidence="13" id="KW-1185">Reference proteome</keyword>
<dbReference type="Pfam" id="PF17652">
    <property type="entry name" value="Glyco_hydro81C"/>
    <property type="match status" value="1"/>
</dbReference>
<feature type="domain" description="Glycosyl hydrolase family 81 N-terminal" evidence="10">
    <location>
        <begin position="164"/>
        <end position="486"/>
    </location>
</feature>
<gene>
    <name evidence="12" type="ORF">ACRE_029920</name>
</gene>
<organism evidence="12 13">
    <name type="scientific">Hapsidospora chrysogenum (strain ATCC 11550 / CBS 779.69 / DSM 880 / IAM 14645 / JCM 23072 / IMI 49137)</name>
    <name type="common">Acremonium chrysogenum</name>
    <dbReference type="NCBI Taxonomy" id="857340"/>
    <lineage>
        <taxon>Eukaryota</taxon>
        <taxon>Fungi</taxon>
        <taxon>Dikarya</taxon>
        <taxon>Ascomycota</taxon>
        <taxon>Pezizomycotina</taxon>
        <taxon>Sordariomycetes</taxon>
        <taxon>Hypocreomycetidae</taxon>
        <taxon>Hypocreales</taxon>
        <taxon>Bionectriaceae</taxon>
        <taxon>Hapsidospora</taxon>
    </lineage>
</organism>
<evidence type="ECO:0000256" key="5">
    <source>
        <dbReference type="ARBA" id="ARBA00023277"/>
    </source>
</evidence>
<dbReference type="GO" id="GO:0009986">
    <property type="term" value="C:cell surface"/>
    <property type="evidence" value="ECO:0007669"/>
    <property type="project" value="TreeGrafter"/>
</dbReference>
<comment type="caution">
    <text evidence="12">The sequence shown here is derived from an EMBL/GenBank/DDBJ whole genome shotgun (WGS) entry which is preliminary data.</text>
</comment>
<dbReference type="PANTHER" id="PTHR31983">
    <property type="entry name" value="ENDO-1,3(4)-BETA-GLUCANASE 1"/>
    <property type="match status" value="1"/>
</dbReference>
<evidence type="ECO:0000256" key="1">
    <source>
        <dbReference type="ARBA" id="ARBA00000382"/>
    </source>
</evidence>
<dbReference type="Pfam" id="PF03639">
    <property type="entry name" value="Glyco_hydro_81"/>
    <property type="match status" value="1"/>
</dbReference>
<keyword evidence="9" id="KW-0732">Signal</keyword>
<dbReference type="EMBL" id="JPKY01000022">
    <property type="protein sequence ID" value="KFH46150.1"/>
    <property type="molecule type" value="Genomic_DNA"/>
</dbReference>